<dbReference type="EMBL" id="JACGWL010000004">
    <property type="protein sequence ID" value="KAK4404203.1"/>
    <property type="molecule type" value="Genomic_DNA"/>
</dbReference>
<proteinExistence type="predicted"/>
<dbReference type="Proteomes" id="UP001289374">
    <property type="component" value="Unassembled WGS sequence"/>
</dbReference>
<gene>
    <name evidence="1" type="ORF">Sango_0788900</name>
</gene>
<accession>A0AAE1X3F8</accession>
<reference evidence="1" key="1">
    <citation type="submission" date="2020-06" db="EMBL/GenBank/DDBJ databases">
        <authorList>
            <person name="Li T."/>
            <person name="Hu X."/>
            <person name="Zhang T."/>
            <person name="Song X."/>
            <person name="Zhang H."/>
            <person name="Dai N."/>
            <person name="Sheng W."/>
            <person name="Hou X."/>
            <person name="Wei L."/>
        </authorList>
    </citation>
    <scope>NUCLEOTIDE SEQUENCE</scope>
    <source>
        <strain evidence="1">K16</strain>
        <tissue evidence="1">Leaf</tissue>
    </source>
</reference>
<evidence type="ECO:0000313" key="2">
    <source>
        <dbReference type="Proteomes" id="UP001289374"/>
    </source>
</evidence>
<keyword evidence="2" id="KW-1185">Reference proteome</keyword>
<dbReference type="AlphaFoldDB" id="A0AAE1X3F8"/>
<comment type="caution">
    <text evidence="1">The sequence shown here is derived from an EMBL/GenBank/DDBJ whole genome shotgun (WGS) entry which is preliminary data.</text>
</comment>
<name>A0AAE1X3F8_9LAMI</name>
<organism evidence="1 2">
    <name type="scientific">Sesamum angolense</name>
    <dbReference type="NCBI Taxonomy" id="2727404"/>
    <lineage>
        <taxon>Eukaryota</taxon>
        <taxon>Viridiplantae</taxon>
        <taxon>Streptophyta</taxon>
        <taxon>Embryophyta</taxon>
        <taxon>Tracheophyta</taxon>
        <taxon>Spermatophyta</taxon>
        <taxon>Magnoliopsida</taxon>
        <taxon>eudicotyledons</taxon>
        <taxon>Gunneridae</taxon>
        <taxon>Pentapetalae</taxon>
        <taxon>asterids</taxon>
        <taxon>lamiids</taxon>
        <taxon>Lamiales</taxon>
        <taxon>Pedaliaceae</taxon>
        <taxon>Sesamum</taxon>
    </lineage>
</organism>
<evidence type="ECO:0000313" key="1">
    <source>
        <dbReference type="EMBL" id="KAK4404203.1"/>
    </source>
</evidence>
<sequence length="155" mass="16481">MGLGIRARDGEGEWIWVGGVRGAWGGGSAARGLGVMGAREGLRVGGLRDRAWVGRRREGLGVVGVTRGTVEGGGRRERGWGAGWPRERSWGWVAGARGWVAAATACSGYEHISHSINGVRIDNSYNEVGALAAMVVGYRLLAYLSLRRMKLHPGA</sequence>
<protein>
    <submittedName>
        <fullName evidence="1">ABC transporter G family member 27</fullName>
    </submittedName>
</protein>
<reference evidence="1" key="2">
    <citation type="journal article" date="2024" name="Plant">
        <title>Genomic evolution and insights into agronomic trait innovations of Sesamum species.</title>
        <authorList>
            <person name="Miao H."/>
            <person name="Wang L."/>
            <person name="Qu L."/>
            <person name="Liu H."/>
            <person name="Sun Y."/>
            <person name="Le M."/>
            <person name="Wang Q."/>
            <person name="Wei S."/>
            <person name="Zheng Y."/>
            <person name="Lin W."/>
            <person name="Duan Y."/>
            <person name="Cao H."/>
            <person name="Xiong S."/>
            <person name="Wang X."/>
            <person name="Wei L."/>
            <person name="Li C."/>
            <person name="Ma Q."/>
            <person name="Ju M."/>
            <person name="Zhao R."/>
            <person name="Li G."/>
            <person name="Mu C."/>
            <person name="Tian Q."/>
            <person name="Mei H."/>
            <person name="Zhang T."/>
            <person name="Gao T."/>
            <person name="Zhang H."/>
        </authorList>
    </citation>
    <scope>NUCLEOTIDE SEQUENCE</scope>
    <source>
        <strain evidence="1">K16</strain>
    </source>
</reference>